<organism evidence="2 3">
    <name type="scientific">Mycolicibacterium aichiense</name>
    <dbReference type="NCBI Taxonomy" id="1799"/>
    <lineage>
        <taxon>Bacteria</taxon>
        <taxon>Bacillati</taxon>
        <taxon>Actinomycetota</taxon>
        <taxon>Actinomycetes</taxon>
        <taxon>Mycobacteriales</taxon>
        <taxon>Mycobacteriaceae</taxon>
        <taxon>Mycolicibacterium</taxon>
    </lineage>
</organism>
<accession>A0AAD1HQN2</accession>
<dbReference type="EMBL" id="AP022561">
    <property type="protein sequence ID" value="BBX09584.1"/>
    <property type="molecule type" value="Genomic_DNA"/>
</dbReference>
<dbReference type="Proteomes" id="UP000467327">
    <property type="component" value="Chromosome"/>
</dbReference>
<gene>
    <name evidence="2" type="ORF">MAIC_43870</name>
</gene>
<feature type="compositionally biased region" description="Polar residues" evidence="1">
    <location>
        <begin position="1"/>
        <end position="14"/>
    </location>
</feature>
<dbReference type="AlphaFoldDB" id="A0AAD1HQN2"/>
<keyword evidence="3" id="KW-1185">Reference proteome</keyword>
<evidence type="ECO:0000313" key="3">
    <source>
        <dbReference type="Proteomes" id="UP000467327"/>
    </source>
</evidence>
<reference evidence="2 3" key="1">
    <citation type="journal article" date="2019" name="Emerg. Microbes Infect.">
        <title>Comprehensive subspecies identification of 175 nontuberculous mycobacteria species based on 7547 genomic profiles.</title>
        <authorList>
            <person name="Matsumoto Y."/>
            <person name="Kinjo T."/>
            <person name="Motooka D."/>
            <person name="Nabeya D."/>
            <person name="Jung N."/>
            <person name="Uechi K."/>
            <person name="Horii T."/>
            <person name="Iida T."/>
            <person name="Fujita J."/>
            <person name="Nakamura S."/>
        </authorList>
    </citation>
    <scope>NUCLEOTIDE SEQUENCE [LARGE SCALE GENOMIC DNA]</scope>
    <source>
        <strain evidence="2 3">JCM 6376</strain>
    </source>
</reference>
<evidence type="ECO:0000313" key="2">
    <source>
        <dbReference type="EMBL" id="BBX09584.1"/>
    </source>
</evidence>
<sequence>MTNPNPEDIGSNTDCEGPGVQGPEPTLDYVKGYESTRAEDKRDVEYRSSDGN</sequence>
<dbReference type="KEGG" id="maic:MAIC_43870"/>
<feature type="region of interest" description="Disordered" evidence="1">
    <location>
        <begin position="1"/>
        <end position="52"/>
    </location>
</feature>
<evidence type="ECO:0000256" key="1">
    <source>
        <dbReference type="SAM" id="MobiDB-lite"/>
    </source>
</evidence>
<proteinExistence type="predicted"/>
<protein>
    <submittedName>
        <fullName evidence="2">Uncharacterized protein</fullName>
    </submittedName>
</protein>
<name>A0AAD1HQN2_9MYCO</name>
<feature type="compositionally biased region" description="Basic and acidic residues" evidence="1">
    <location>
        <begin position="34"/>
        <end position="52"/>
    </location>
</feature>